<feature type="compositionally biased region" description="Polar residues" evidence="1">
    <location>
        <begin position="145"/>
        <end position="167"/>
    </location>
</feature>
<comment type="caution">
    <text evidence="3">The sequence shown here is derived from an EMBL/GenBank/DDBJ whole genome shotgun (WGS) entry which is preliminary data.</text>
</comment>
<feature type="compositionally biased region" description="Low complexity" evidence="1">
    <location>
        <begin position="168"/>
        <end position="180"/>
    </location>
</feature>
<feature type="signal peptide" evidence="2">
    <location>
        <begin position="1"/>
        <end position="19"/>
    </location>
</feature>
<evidence type="ECO:0000313" key="3">
    <source>
        <dbReference type="EMBL" id="KAL2039448.1"/>
    </source>
</evidence>
<organism evidence="3 4">
    <name type="scientific">Stereocaulon virgatum</name>
    <dbReference type="NCBI Taxonomy" id="373712"/>
    <lineage>
        <taxon>Eukaryota</taxon>
        <taxon>Fungi</taxon>
        <taxon>Dikarya</taxon>
        <taxon>Ascomycota</taxon>
        <taxon>Pezizomycotina</taxon>
        <taxon>Lecanoromycetes</taxon>
        <taxon>OSLEUM clade</taxon>
        <taxon>Lecanoromycetidae</taxon>
        <taxon>Lecanorales</taxon>
        <taxon>Lecanorineae</taxon>
        <taxon>Stereocaulaceae</taxon>
        <taxon>Stereocaulon</taxon>
    </lineage>
</organism>
<keyword evidence="2" id="KW-0732">Signal</keyword>
<proteinExistence type="predicted"/>
<keyword evidence="4" id="KW-1185">Reference proteome</keyword>
<feature type="region of interest" description="Disordered" evidence="1">
    <location>
        <begin position="20"/>
        <end position="180"/>
    </location>
</feature>
<feature type="compositionally biased region" description="Basic and acidic residues" evidence="1">
    <location>
        <begin position="129"/>
        <end position="144"/>
    </location>
</feature>
<evidence type="ECO:0000313" key="4">
    <source>
        <dbReference type="Proteomes" id="UP001590950"/>
    </source>
</evidence>
<gene>
    <name evidence="3" type="ORF">N7G274_007720</name>
</gene>
<reference evidence="3 4" key="1">
    <citation type="submission" date="2024-09" db="EMBL/GenBank/DDBJ databases">
        <title>Rethinking Asexuality: The Enigmatic Case of Functional Sexual Genes in Lepraria (Stereocaulaceae).</title>
        <authorList>
            <person name="Doellman M."/>
            <person name="Sun Y."/>
            <person name="Barcenas-Pena A."/>
            <person name="Lumbsch H.T."/>
            <person name="Grewe F."/>
        </authorList>
    </citation>
    <scope>NUCLEOTIDE SEQUENCE [LARGE SCALE GENOMIC DNA]</scope>
    <source>
        <strain evidence="3 4">Mercado 3170</strain>
    </source>
</reference>
<protein>
    <submittedName>
        <fullName evidence="3">Uncharacterized protein</fullName>
    </submittedName>
</protein>
<evidence type="ECO:0000256" key="1">
    <source>
        <dbReference type="SAM" id="MobiDB-lite"/>
    </source>
</evidence>
<dbReference type="Proteomes" id="UP001590950">
    <property type="component" value="Unassembled WGS sequence"/>
</dbReference>
<dbReference type="EMBL" id="JBEFKJ010000025">
    <property type="protein sequence ID" value="KAL2039448.1"/>
    <property type="molecule type" value="Genomic_DNA"/>
</dbReference>
<sequence>MHLVGPLLVVALITPLSVAGPRGGRFFRRTGDDDTNKDLSSTTTSPLTSTLTLASSPLTSSTLSLEGLSSSTPLPSTSGKDEPTSTISNPSKDTATSSTSTSDKDKDTSTSTASTSSKDEPITTVPSSSKDKELTTSLPLKDDQAPTTVLANDQTASSSVPARTLSATESVGTSYGTGSTSASESIQELVVTDVVYTTLTTCPVTSTVTSGNSAIERVTTTISTVTLTSTSTICTKCVAPPKRKPEIPSTSGDETIFSSLPSFVLYSLAQPPSGLPPSQLITSSKAETTSTGGPPVIVYSLTLPKVPLTTTTPVAASSKPETALSSSASSFSETIFFPSSVSLTMSTASIPSIPGYSIVPSPVSVPGGPGPLSNATSSIIPLYSAALLGNAYGGGFIHTPSIYVTKISSPSGPSKGFPPGYGFSSTPEILATATPYLSATIAENVISSGILETIPVNFPTITIGGGNGSNIIPLATASKDEVSKGSSSVLTAIGVTLVAASISGFSETTIANVTSQGVTTLQAALATSGLPSGSEQNAPFIMAQSSSLVTVSSAKIGGASTPAIAVPALAISVSRTSGLPIESEQNAPFIMAQLSSLVTVSSAKIGGASTPAITVPALAISVSRTSGLPIESEQNAPFIVAQSSLPAIVSSGYNGGTSIPATAVPALATSGLTSEVEQIAPFIVAQSSSLAIVSSGTNEGASMSGLSPIVIANSANLPIPQITSLAGEEGAGTPGSAPAAIASSQSAAFLSTTGTTEASGFSIAAPDSLVLESSLLAPTNVRTTGTIETFPSSLVIVAGAPFMSTTAVSEAQTPTPAQIAATILTPVVGANGLTSLAFVPSPNEITPYATALTPPEAVGNLASPTGVATPALGVNSLTSFAVIPSPVVGANGLTSLAVFSTPISAANGLTSPAVILTPVVGANGLTSLAILATPVIGANGLTSLAIGAASEQGATIAQPNVTLAPIEESILIAPEAAPSASQIGIPAPPLILPLGASNIVLSSGSAVASFGNASVHVLLNPTAIAEFQGSAARLSLGCGIGLLGFFMFCSFYEYVSCIVCHMG</sequence>
<accession>A0ABR4A1E5</accession>
<evidence type="ECO:0000256" key="2">
    <source>
        <dbReference type="SAM" id="SignalP"/>
    </source>
</evidence>
<name>A0ABR4A1E5_9LECA</name>
<feature type="chain" id="PRO_5047208335" evidence="2">
    <location>
        <begin position="20"/>
        <end position="1063"/>
    </location>
</feature>
<feature type="compositionally biased region" description="Low complexity" evidence="1">
    <location>
        <begin position="91"/>
        <end position="101"/>
    </location>
</feature>
<feature type="compositionally biased region" description="Low complexity" evidence="1">
    <location>
        <begin position="39"/>
        <end position="78"/>
    </location>
</feature>